<evidence type="ECO:0000259" key="5">
    <source>
        <dbReference type="PROSITE" id="PS50901"/>
    </source>
</evidence>
<evidence type="ECO:0000313" key="6">
    <source>
        <dbReference type="EMBL" id="MBO3731533.1"/>
    </source>
</evidence>
<dbReference type="PANTHER" id="PTHR22683:SF1">
    <property type="entry name" value="TYPE VII SECRETION SYSTEM PROTEIN ESSC"/>
    <property type="match status" value="1"/>
</dbReference>
<dbReference type="Proteomes" id="UP000681341">
    <property type="component" value="Unassembled WGS sequence"/>
</dbReference>
<dbReference type="PANTHER" id="PTHR22683">
    <property type="entry name" value="SPORULATION PROTEIN RELATED"/>
    <property type="match status" value="1"/>
</dbReference>
<protein>
    <submittedName>
        <fullName evidence="6">Type VII secretion protein EccCb</fullName>
    </submittedName>
</protein>
<feature type="domain" description="FtsK" evidence="5">
    <location>
        <begin position="1048"/>
        <end position="1245"/>
    </location>
</feature>
<dbReference type="RefSeq" id="WP_208494228.1">
    <property type="nucleotide sequence ID" value="NZ_JAGFNP010000001.1"/>
</dbReference>
<sequence>MLKRRERREPFINAAVPAWDYPRAIPEPGYGPGREPLDWNVRWPARQHEAFLRAGIGAGTELEFKAGPGHGPHILCVGAPGLGKTAILRTVLIGLADRYSPDRVQFAIAALDDQVPGADLPHVATVVARLAEPSPQPSPFPRAVDDELWRRRQLTDAALAEEPALVLLIDDVDRVLTARPEFAGVLDEIARTGERIGAHLLLSATDPAGLDTLRCLRITLDRRGARLGDRRFRRAAYTPEHLLRFAYTFANYRHPVRSLWSPPDGLTVERMRAKDTTPGAGVAIGQATTGATYDPRPDRVEPPSLPATATIDFTRRSHLLIIGAPGCGKTTALRTVLRGLSELHTDDGVVVLDVGEAYGVEDRILAELERRANDQGAWSGPQLVLVADFKKTRRTHSYLEQLEALLRLGRKIGVHLIATAETEPDEPVFHALADHDVTRIRLSGNEAHEQRWDTVDSRFAVHPGSPALTRTPVGQATLIADDRREIQIAVDTEATSRPPRFRPLEDLFTAADPAWTAPLTAAIGTTPEGEPFHLDIRGHVWCGGAGTDALLRKIAFDLATRHSPAELQFVTAEIGSDALADAASLPHNARHAVLADPQDMHRHSALLDQELRRRLALEQDGGLAGEPRLVVFVHQAGDPDAVAPALAETLERIAAIGGRLRVWLVLAETSRPGWEHRGVHRLAFNRVSLGHSRPVDVEKRLRGTDIDVMLWYDGRRHLFKSTDAVRVGHEDDVFLFHHCDATPEEIHNAHSRWEGAPPAPPLGRTDGLLTYSDMLRVGMVFPKRDSPVPLGVIEPDPAGSDRRRPFGLDFDERPHFVVAGPEGSGRSTVLRTVLSSIATRYTPERAAVVLLHDDDLAGAIPDEYVLARSSGFATPEQLIDVLRSLRRRIEHPGPDDQRVFIVMDDYERFDTEHQPLLALRDIVPHAAAIRLHLVLSGGPGILGRKDVFSLQAPQLVIRDAPVPGSTLGSLPPLTGVGRGVFSPGEVQLRLPWNGLVAPDPPPDQPAPRPVGLAELLRFQPEEFRPDLDWWDKSEQEYLRAAIGFTTDGERLLLDLKSSERDGMGPHGLLIGSDRQEVLRTVIGSLAGTHTPDEVNLLLVDFNDSGTFAGLDVLPHVSAVITNLADEIELVDRMADALEGELVRRQEVLRAAGNYTNRWEYEKARKAGQAMDPMPTLLIIADEFSEMLVAKPEFINLFLQIGRIGRSIGVHMLLASQRLEEGKLKGMDGFLRYRIALRMSSAEESRTVIGSAAAYKLPPEPGHGYLQVGTQELVRFRTVDQGAEHEPGADVGSALRALAARAAGKGRPAYRMWLPPLAEPPTLDQLMPWLKAHPDRGLSPTGFAPEGRLLAAVGEEDRPFEHRRVACLVDLSGDQGSVAIAGEPKSGKSNLLCAMIGSMALMYTPRQVQFFCLDFGGGTLRGLEELPHVAGVFGRQEEEGVRRTIQEVDTILDEREAFFTENKIASMGSYRRMKEQGRFADDPYGDVFLVIDNWMTLREDFEPFVDQARAIGNRGLAYGVHVLVTCTRWGDIRMNIRDMFGLKLELKLSDDTESEIDRKAAANVPKNRPGRGLSLSKLHFLAAVPRIDGIRDGDDFQPGVEDFITKVKQAWPHPPCPKLRTA</sequence>
<feature type="domain" description="FtsK" evidence="5">
    <location>
        <begin position="1361"/>
        <end position="1554"/>
    </location>
</feature>
<feature type="domain" description="FtsK" evidence="5">
    <location>
        <begin position="57"/>
        <end position="235"/>
    </location>
</feature>
<gene>
    <name evidence="6" type="primary">eccCb</name>
    <name evidence="6" type="ORF">J5V16_01785</name>
</gene>
<feature type="binding site" evidence="4">
    <location>
        <begin position="1068"/>
        <end position="1075"/>
    </location>
    <ligand>
        <name>ATP</name>
        <dbReference type="ChEBI" id="CHEBI:30616"/>
    </ligand>
</feature>
<evidence type="ECO:0000256" key="2">
    <source>
        <dbReference type="ARBA" id="ARBA00022741"/>
    </source>
</evidence>
<dbReference type="Pfam" id="PF01580">
    <property type="entry name" value="FtsK_SpoIIIE"/>
    <property type="match status" value="4"/>
</dbReference>
<dbReference type="InterPro" id="IPR027417">
    <property type="entry name" value="P-loop_NTPase"/>
</dbReference>
<proteinExistence type="predicted"/>
<organism evidence="6 7">
    <name type="scientific">Glycomyces niveus</name>
    <dbReference type="NCBI Taxonomy" id="2820287"/>
    <lineage>
        <taxon>Bacteria</taxon>
        <taxon>Bacillati</taxon>
        <taxon>Actinomycetota</taxon>
        <taxon>Actinomycetes</taxon>
        <taxon>Glycomycetales</taxon>
        <taxon>Glycomycetaceae</taxon>
        <taxon>Glycomyces</taxon>
    </lineage>
</organism>
<reference evidence="6 7" key="1">
    <citation type="submission" date="2021-03" db="EMBL/GenBank/DDBJ databases">
        <title>Glycomyces sp. nov., a novel actinomycete isolated from soil.</title>
        <authorList>
            <person name="Yang X."/>
            <person name="Xu X."/>
        </authorList>
    </citation>
    <scope>NUCLEOTIDE SEQUENCE [LARGE SCALE GENOMIC DNA]</scope>
    <source>
        <strain evidence="6 7">NEAU-S30</strain>
    </source>
</reference>
<dbReference type="InterPro" id="IPR023837">
    <property type="entry name" value="EccCb-like_Actinobacteria"/>
</dbReference>
<dbReference type="SMART" id="SM00382">
    <property type="entry name" value="AAA"/>
    <property type="match status" value="4"/>
</dbReference>
<dbReference type="NCBIfam" id="TIGR03925">
    <property type="entry name" value="T7SS_EccC_b"/>
    <property type="match status" value="1"/>
</dbReference>
<comment type="caution">
    <text evidence="6">The sequence shown here is derived from an EMBL/GenBank/DDBJ whole genome shotgun (WGS) entry which is preliminary data.</text>
</comment>
<dbReference type="PROSITE" id="PS50901">
    <property type="entry name" value="FTSK"/>
    <property type="match status" value="3"/>
</dbReference>
<dbReference type="SUPFAM" id="SSF52540">
    <property type="entry name" value="P-loop containing nucleoside triphosphate hydrolases"/>
    <property type="match status" value="5"/>
</dbReference>
<evidence type="ECO:0000256" key="1">
    <source>
        <dbReference type="ARBA" id="ARBA00022737"/>
    </source>
</evidence>
<feature type="binding site" evidence="4">
    <location>
        <begin position="1381"/>
        <end position="1388"/>
    </location>
    <ligand>
        <name>ATP</name>
        <dbReference type="ChEBI" id="CHEBI:30616"/>
    </ligand>
</feature>
<dbReference type="InterPro" id="IPR002543">
    <property type="entry name" value="FtsK_dom"/>
</dbReference>
<accession>A0ABS3TYE5</accession>
<name>A0ABS3TYE5_9ACTN</name>
<dbReference type="InterPro" id="IPR050206">
    <property type="entry name" value="FtsK/SpoIIIE/SftA"/>
</dbReference>
<dbReference type="InterPro" id="IPR003593">
    <property type="entry name" value="AAA+_ATPase"/>
</dbReference>
<keyword evidence="7" id="KW-1185">Reference proteome</keyword>
<keyword evidence="3 4" id="KW-0067">ATP-binding</keyword>
<keyword evidence="1" id="KW-0677">Repeat</keyword>
<evidence type="ECO:0000256" key="4">
    <source>
        <dbReference type="PROSITE-ProRule" id="PRU00289"/>
    </source>
</evidence>
<evidence type="ECO:0000256" key="3">
    <source>
        <dbReference type="ARBA" id="ARBA00022840"/>
    </source>
</evidence>
<keyword evidence="2 4" id="KW-0547">Nucleotide-binding</keyword>
<dbReference type="Gene3D" id="3.40.50.300">
    <property type="entry name" value="P-loop containing nucleotide triphosphate hydrolases"/>
    <property type="match status" value="6"/>
</dbReference>
<dbReference type="EMBL" id="JAGFNP010000001">
    <property type="protein sequence ID" value="MBO3731533.1"/>
    <property type="molecule type" value="Genomic_DNA"/>
</dbReference>
<feature type="binding site" evidence="4">
    <location>
        <begin position="78"/>
        <end position="85"/>
    </location>
    <ligand>
        <name>ATP</name>
        <dbReference type="ChEBI" id="CHEBI:30616"/>
    </ligand>
</feature>
<evidence type="ECO:0000313" key="7">
    <source>
        <dbReference type="Proteomes" id="UP000681341"/>
    </source>
</evidence>